<feature type="binding site" evidence="12">
    <location>
        <position position="219"/>
    </location>
    <ligand>
        <name>Zn(2+)</name>
        <dbReference type="ChEBI" id="CHEBI:29105"/>
    </ligand>
</feature>
<dbReference type="OrthoDB" id="9776488at2"/>
<evidence type="ECO:0000256" key="2">
    <source>
        <dbReference type="ARBA" id="ARBA00011899"/>
    </source>
</evidence>
<name>A0A229NZM2_9BACL</name>
<dbReference type="GO" id="GO:0006046">
    <property type="term" value="P:N-acetylglucosamine catabolic process"/>
    <property type="evidence" value="ECO:0007669"/>
    <property type="project" value="TreeGrafter"/>
</dbReference>
<keyword evidence="4 12" id="KW-0479">Metal-binding</keyword>
<dbReference type="PANTHER" id="PTHR11113:SF14">
    <property type="entry name" value="N-ACETYLGLUCOSAMINE-6-PHOSPHATE DEACETYLASE"/>
    <property type="match status" value="1"/>
</dbReference>
<dbReference type="PIRSF" id="PIRSF038994">
    <property type="entry name" value="NagA"/>
    <property type="match status" value="1"/>
</dbReference>
<comment type="cofactor">
    <cofactor evidence="12">
        <name>a divalent metal cation</name>
        <dbReference type="ChEBI" id="CHEBI:60240"/>
    </cofactor>
    <text evidence="12">Binds 1 divalent metal cation per subunit.</text>
</comment>
<dbReference type="InterPro" id="IPR003764">
    <property type="entry name" value="GlcNAc_6-P_deAcase"/>
</dbReference>
<dbReference type="Gene3D" id="2.30.40.10">
    <property type="entry name" value="Urease, subunit C, domain 1"/>
    <property type="match status" value="1"/>
</dbReference>
<evidence type="ECO:0000256" key="4">
    <source>
        <dbReference type="ARBA" id="ARBA00022723"/>
    </source>
</evidence>
<dbReference type="SUPFAM" id="SSF51338">
    <property type="entry name" value="Composite domain of metallo-dependent hydrolases"/>
    <property type="match status" value="1"/>
</dbReference>
<comment type="pathway">
    <text evidence="8">Amino-sugar metabolism; N-acetylneuraminate degradation; D-fructose 6-phosphate from N-acetylneuraminate: step 4/5.</text>
</comment>
<dbReference type="GO" id="GO:0008448">
    <property type="term" value="F:N-acetylglucosamine-6-phosphate deacetylase activity"/>
    <property type="evidence" value="ECO:0007669"/>
    <property type="project" value="UniProtKB-EC"/>
</dbReference>
<reference evidence="14 15" key="1">
    <citation type="submission" date="2017-07" db="EMBL/GenBank/DDBJ databases">
        <title>Paenibacillus herberti R33 genome sequencing and assembly.</title>
        <authorList>
            <person name="Su W."/>
        </authorList>
    </citation>
    <scope>NUCLEOTIDE SEQUENCE [LARGE SCALE GENOMIC DNA]</scope>
    <source>
        <strain evidence="14 15">R33</strain>
    </source>
</reference>
<dbReference type="AlphaFoldDB" id="A0A229NZM2"/>
<keyword evidence="5 9" id="KW-0378">Hydrolase</keyword>
<evidence type="ECO:0000256" key="3">
    <source>
        <dbReference type="ARBA" id="ARBA00018029"/>
    </source>
</evidence>
<evidence type="ECO:0000313" key="14">
    <source>
        <dbReference type="EMBL" id="OXM15308.1"/>
    </source>
</evidence>
<dbReference type="Proteomes" id="UP000215145">
    <property type="component" value="Unassembled WGS sequence"/>
</dbReference>
<dbReference type="PANTHER" id="PTHR11113">
    <property type="entry name" value="N-ACETYLGLUCOSAMINE-6-PHOSPHATE DEACETYLASE"/>
    <property type="match status" value="1"/>
</dbReference>
<dbReference type="NCBIfam" id="TIGR00221">
    <property type="entry name" value="nagA"/>
    <property type="match status" value="1"/>
</dbReference>
<feature type="binding site" evidence="12">
    <location>
        <position position="198"/>
    </location>
    <ligand>
        <name>Zn(2+)</name>
        <dbReference type="ChEBI" id="CHEBI:29105"/>
    </ligand>
</feature>
<dbReference type="Pfam" id="PF01979">
    <property type="entry name" value="Amidohydro_1"/>
    <property type="match status" value="1"/>
</dbReference>
<feature type="binding site" evidence="12">
    <location>
        <position position="132"/>
    </location>
    <ligand>
        <name>Zn(2+)</name>
        <dbReference type="ChEBI" id="CHEBI:29105"/>
    </ligand>
</feature>
<evidence type="ECO:0000256" key="6">
    <source>
        <dbReference type="ARBA" id="ARBA00023277"/>
    </source>
</evidence>
<sequence length="390" mass="41726">MQHFRISNVNIAVDGEAVSGSVTVKDGLITSVQAGVLETSASDESVIDGQGGWLLPGFIDVHVHGGFGADFMDANREAYDTITKYHSQHGTTTMLATTMTEPSERIRKVLEAADEYRSAPMPYARLGGVHLEGPFISPDWMGAQNPEFRIDPDLDLLEEWHAAYPDLIKQLTLAPEREGALKMIDWLAKHGIVAAAGHTDARYDVMEAAADAGLNSAVHTFNACRGLHHREPGTVGAVLTDDRIHAELIADGHHVHDAVMKLIGRAKPAGKLSLITDAMSAAGLEDGQYELGGQPVTMKDGVCRLTHAGNLAGSTLTMEAALKRFIQASGWTVPQASLLTSTNPAALIGLAEQTGSIHAGKWADLVLLTDELEVQQTWVGGQSVFQSEEA</sequence>
<comment type="similarity">
    <text evidence="1 9">Belongs to the metallo-dependent hydrolases superfamily. NagA family.</text>
</comment>
<evidence type="ECO:0000256" key="9">
    <source>
        <dbReference type="PIRNR" id="PIRNR038994"/>
    </source>
</evidence>
<dbReference type="EMBL" id="NMUQ01000001">
    <property type="protein sequence ID" value="OXM15308.1"/>
    <property type="molecule type" value="Genomic_DNA"/>
</dbReference>
<evidence type="ECO:0000259" key="13">
    <source>
        <dbReference type="Pfam" id="PF01979"/>
    </source>
</evidence>
<evidence type="ECO:0000256" key="1">
    <source>
        <dbReference type="ARBA" id="ARBA00010716"/>
    </source>
</evidence>
<feature type="binding site" evidence="11">
    <location>
        <position position="254"/>
    </location>
    <ligand>
        <name>substrate</name>
    </ligand>
</feature>
<evidence type="ECO:0000313" key="15">
    <source>
        <dbReference type="Proteomes" id="UP000215145"/>
    </source>
</evidence>
<comment type="catalytic activity">
    <reaction evidence="7">
        <text>N-acetyl-D-glucosamine 6-phosphate + H2O = D-glucosamine 6-phosphate + acetate</text>
        <dbReference type="Rhea" id="RHEA:22936"/>
        <dbReference type="ChEBI" id="CHEBI:15377"/>
        <dbReference type="ChEBI" id="CHEBI:30089"/>
        <dbReference type="ChEBI" id="CHEBI:57513"/>
        <dbReference type="ChEBI" id="CHEBI:58725"/>
        <dbReference type="EC" id="3.5.1.25"/>
    </reaction>
</comment>
<feature type="binding site" evidence="11">
    <location>
        <begin position="311"/>
        <end position="313"/>
    </location>
    <ligand>
        <name>substrate</name>
    </ligand>
</feature>
<evidence type="ECO:0000256" key="12">
    <source>
        <dbReference type="PIRSR" id="PIRSR038994-3"/>
    </source>
</evidence>
<evidence type="ECO:0000256" key="11">
    <source>
        <dbReference type="PIRSR" id="PIRSR038994-2"/>
    </source>
</evidence>
<feature type="domain" description="Amidohydrolase-related" evidence="13">
    <location>
        <begin position="54"/>
        <end position="384"/>
    </location>
</feature>
<dbReference type="Gene3D" id="3.20.20.140">
    <property type="entry name" value="Metal-dependent hydrolases"/>
    <property type="match status" value="1"/>
</dbReference>
<feature type="binding site" evidence="11">
    <location>
        <begin position="222"/>
        <end position="223"/>
    </location>
    <ligand>
        <name>substrate</name>
    </ligand>
</feature>
<dbReference type="CDD" id="cd00854">
    <property type="entry name" value="NagA"/>
    <property type="match status" value="1"/>
</dbReference>
<evidence type="ECO:0000256" key="5">
    <source>
        <dbReference type="ARBA" id="ARBA00022801"/>
    </source>
</evidence>
<dbReference type="InterPro" id="IPR006680">
    <property type="entry name" value="Amidohydro-rel"/>
</dbReference>
<dbReference type="EC" id="3.5.1.25" evidence="2"/>
<accession>A0A229NZM2</accession>
<keyword evidence="15" id="KW-1185">Reference proteome</keyword>
<evidence type="ECO:0000256" key="7">
    <source>
        <dbReference type="ARBA" id="ARBA00047647"/>
    </source>
</evidence>
<feature type="binding site" evidence="11">
    <location>
        <position position="230"/>
    </location>
    <ligand>
        <name>substrate</name>
    </ligand>
</feature>
<protein>
    <recommendedName>
        <fullName evidence="3">N-acetylglucosamine-6-phosphate deacetylase</fullName>
        <ecNumber evidence="2">3.5.1.25</ecNumber>
    </recommendedName>
</protein>
<organism evidence="14 15">
    <name type="scientific">Paenibacillus herberti</name>
    <dbReference type="NCBI Taxonomy" id="1619309"/>
    <lineage>
        <taxon>Bacteria</taxon>
        <taxon>Bacillati</taxon>
        <taxon>Bacillota</taxon>
        <taxon>Bacilli</taxon>
        <taxon>Bacillales</taxon>
        <taxon>Paenibacillaceae</taxon>
        <taxon>Paenibacillus</taxon>
    </lineage>
</organism>
<comment type="caution">
    <text evidence="14">The sequence shown here is derived from an EMBL/GenBank/DDBJ whole genome shotgun (WGS) entry which is preliminary data.</text>
</comment>
<gene>
    <name evidence="14" type="primary">nagA</name>
    <name evidence="14" type="ORF">CGZ75_00745</name>
</gene>
<evidence type="ECO:0000256" key="8">
    <source>
        <dbReference type="ARBA" id="ARBA00060590"/>
    </source>
</evidence>
<proteinExistence type="inferred from homology"/>
<dbReference type="InterPro" id="IPR032466">
    <property type="entry name" value="Metal_Hydrolase"/>
</dbReference>
<dbReference type="FunFam" id="3.20.20.140:FF:000004">
    <property type="entry name" value="N-acetylglucosamine-6-phosphate deacetylase"/>
    <property type="match status" value="1"/>
</dbReference>
<feature type="binding site" evidence="11">
    <location>
        <position position="143"/>
    </location>
    <ligand>
        <name>substrate</name>
    </ligand>
</feature>
<evidence type="ECO:0000256" key="10">
    <source>
        <dbReference type="PIRSR" id="PIRSR038994-1"/>
    </source>
</evidence>
<dbReference type="GO" id="GO:0046872">
    <property type="term" value="F:metal ion binding"/>
    <property type="evidence" value="ECO:0007669"/>
    <property type="project" value="UniProtKB-KW"/>
</dbReference>
<feature type="active site" description="Proton donor/acceptor" evidence="10">
    <location>
        <position position="277"/>
    </location>
</feature>
<dbReference type="RefSeq" id="WP_089522228.1">
    <property type="nucleotide sequence ID" value="NZ_NMUQ01000001.1"/>
</dbReference>
<dbReference type="SUPFAM" id="SSF51556">
    <property type="entry name" value="Metallo-dependent hydrolases"/>
    <property type="match status" value="1"/>
</dbReference>
<keyword evidence="6 9" id="KW-0119">Carbohydrate metabolism</keyword>
<dbReference type="InterPro" id="IPR011059">
    <property type="entry name" value="Metal-dep_hydrolase_composite"/>
</dbReference>